<dbReference type="InterPro" id="IPR036388">
    <property type="entry name" value="WH-like_DNA-bd_sf"/>
</dbReference>
<dbReference type="Proteomes" id="UP001165653">
    <property type="component" value="Unassembled WGS sequence"/>
</dbReference>
<dbReference type="Pfam" id="PF03466">
    <property type="entry name" value="LysR_substrate"/>
    <property type="match status" value="1"/>
</dbReference>
<dbReference type="InterPro" id="IPR000847">
    <property type="entry name" value="LysR_HTH_N"/>
</dbReference>
<evidence type="ECO:0000313" key="6">
    <source>
        <dbReference type="EMBL" id="MCW1912443.1"/>
    </source>
</evidence>
<reference evidence="6" key="1">
    <citation type="submission" date="2022-10" db="EMBL/GenBank/DDBJ databases">
        <title>Luteolibacter sp. GHJ8, whole genome shotgun sequencing project.</title>
        <authorList>
            <person name="Zhao G."/>
            <person name="Shen L."/>
        </authorList>
    </citation>
    <scope>NUCLEOTIDE SEQUENCE</scope>
    <source>
        <strain evidence="6">GHJ8</strain>
    </source>
</reference>
<dbReference type="InterPro" id="IPR005119">
    <property type="entry name" value="LysR_subst-bd"/>
</dbReference>
<dbReference type="EMBL" id="JAPDDR010000001">
    <property type="protein sequence ID" value="MCW1912443.1"/>
    <property type="molecule type" value="Genomic_DNA"/>
</dbReference>
<dbReference type="InterPro" id="IPR036390">
    <property type="entry name" value="WH_DNA-bd_sf"/>
</dbReference>
<dbReference type="PANTHER" id="PTHR30346">
    <property type="entry name" value="TRANSCRIPTIONAL DUAL REGULATOR HCAR-RELATED"/>
    <property type="match status" value="1"/>
</dbReference>
<dbReference type="SUPFAM" id="SSF53850">
    <property type="entry name" value="Periplasmic binding protein-like II"/>
    <property type="match status" value="1"/>
</dbReference>
<organism evidence="6 7">
    <name type="scientific">Luteolibacter rhizosphaerae</name>
    <dbReference type="NCBI Taxonomy" id="2989719"/>
    <lineage>
        <taxon>Bacteria</taxon>
        <taxon>Pseudomonadati</taxon>
        <taxon>Verrucomicrobiota</taxon>
        <taxon>Verrucomicrobiia</taxon>
        <taxon>Verrucomicrobiales</taxon>
        <taxon>Verrucomicrobiaceae</taxon>
        <taxon>Luteolibacter</taxon>
    </lineage>
</organism>
<dbReference type="PRINTS" id="PR00039">
    <property type="entry name" value="HTHLYSR"/>
</dbReference>
<dbReference type="CDD" id="cd05466">
    <property type="entry name" value="PBP2_LTTR_substrate"/>
    <property type="match status" value="1"/>
</dbReference>
<keyword evidence="3" id="KW-0238">DNA-binding</keyword>
<comment type="caution">
    <text evidence="6">The sequence shown here is derived from an EMBL/GenBank/DDBJ whole genome shotgun (WGS) entry which is preliminary data.</text>
</comment>
<name>A0ABT3FXZ2_9BACT</name>
<dbReference type="RefSeq" id="WP_264510837.1">
    <property type="nucleotide sequence ID" value="NZ_JAPDDR010000001.1"/>
</dbReference>
<keyword evidence="7" id="KW-1185">Reference proteome</keyword>
<feature type="domain" description="HTH lysR-type" evidence="5">
    <location>
        <begin position="1"/>
        <end position="58"/>
    </location>
</feature>
<keyword evidence="4" id="KW-0804">Transcription</keyword>
<keyword evidence="2" id="KW-0805">Transcription regulation</keyword>
<dbReference type="PANTHER" id="PTHR30346:SF28">
    <property type="entry name" value="HTH-TYPE TRANSCRIPTIONAL REGULATOR CYNR"/>
    <property type="match status" value="1"/>
</dbReference>
<accession>A0ABT3FXZ2</accession>
<dbReference type="Gene3D" id="1.10.10.10">
    <property type="entry name" value="Winged helix-like DNA-binding domain superfamily/Winged helix DNA-binding domain"/>
    <property type="match status" value="1"/>
</dbReference>
<evidence type="ECO:0000313" key="7">
    <source>
        <dbReference type="Proteomes" id="UP001165653"/>
    </source>
</evidence>
<evidence type="ECO:0000256" key="1">
    <source>
        <dbReference type="ARBA" id="ARBA00009437"/>
    </source>
</evidence>
<dbReference type="Pfam" id="PF00126">
    <property type="entry name" value="HTH_1"/>
    <property type="match status" value="1"/>
</dbReference>
<protein>
    <submittedName>
        <fullName evidence="6">LysR substrate-binding domain-containing protein</fullName>
    </submittedName>
</protein>
<comment type="similarity">
    <text evidence="1">Belongs to the LysR transcriptional regulatory family.</text>
</comment>
<dbReference type="PROSITE" id="PS50931">
    <property type="entry name" value="HTH_LYSR"/>
    <property type="match status" value="1"/>
</dbReference>
<sequence>MELRHLRYFIAVAKHGSFNRAAQTLHLTQPALSRQVKDLEEELSVPLFVRGTNAVTLTAAGDSFYEEAREIIARVDLAVQRIRNQPHTEILRVGYAPSVTAGLLPSVLQRFHAEYPRVRVELTDLFPKDMMNKARDGELDIVITLEAPGSPVPQFRWEELSRIRIVLVMPANHALAKLKRIPPSRLRDIPLVGLAPESFPEHVPYVKKILKPFDVRPHFVALERDGVSTMFASIEALNAAAILAESAVSFMPRSLVCRPFFPAFDPVIAKIGWSQKNPKPHTSAFIELLRKASRRKR</sequence>
<evidence type="ECO:0000256" key="2">
    <source>
        <dbReference type="ARBA" id="ARBA00023015"/>
    </source>
</evidence>
<dbReference type="SUPFAM" id="SSF46785">
    <property type="entry name" value="Winged helix' DNA-binding domain"/>
    <property type="match status" value="1"/>
</dbReference>
<proteinExistence type="inferred from homology"/>
<gene>
    <name evidence="6" type="ORF">OJ996_02590</name>
</gene>
<evidence type="ECO:0000256" key="3">
    <source>
        <dbReference type="ARBA" id="ARBA00023125"/>
    </source>
</evidence>
<evidence type="ECO:0000256" key="4">
    <source>
        <dbReference type="ARBA" id="ARBA00023163"/>
    </source>
</evidence>
<evidence type="ECO:0000259" key="5">
    <source>
        <dbReference type="PROSITE" id="PS50931"/>
    </source>
</evidence>
<dbReference type="Gene3D" id="3.40.190.290">
    <property type="match status" value="1"/>
</dbReference>